<comment type="similarity">
    <text evidence="1">In the N-terminal section; belongs to the MIP18 family.</text>
</comment>
<evidence type="ECO:0000313" key="11">
    <source>
        <dbReference type="EMBL" id="MBZ1349657.1"/>
    </source>
</evidence>
<dbReference type="GO" id="GO:0016226">
    <property type="term" value="P:iron-sulfur cluster assembly"/>
    <property type="evidence" value="ECO:0007669"/>
    <property type="project" value="InterPro"/>
</dbReference>
<evidence type="ECO:0000256" key="6">
    <source>
        <dbReference type="ARBA" id="ARBA00023004"/>
    </source>
</evidence>
<dbReference type="GO" id="GO:0005829">
    <property type="term" value="C:cytosol"/>
    <property type="evidence" value="ECO:0007669"/>
    <property type="project" value="TreeGrafter"/>
</dbReference>
<name>A0A953T4C1_9BURK</name>
<keyword evidence="3 9" id="KW-0479">Metal-binding</keyword>
<dbReference type="PROSITE" id="PS01215">
    <property type="entry name" value="MRP"/>
    <property type="match status" value="1"/>
</dbReference>
<dbReference type="GO" id="GO:0005524">
    <property type="term" value="F:ATP binding"/>
    <property type="evidence" value="ECO:0007669"/>
    <property type="project" value="UniProtKB-UniRule"/>
</dbReference>
<evidence type="ECO:0000313" key="12">
    <source>
        <dbReference type="Proteomes" id="UP000739565"/>
    </source>
</evidence>
<dbReference type="PANTHER" id="PTHR42961:SF2">
    <property type="entry name" value="IRON-SULFUR PROTEIN NUBPL"/>
    <property type="match status" value="1"/>
</dbReference>
<dbReference type="InterPro" id="IPR000808">
    <property type="entry name" value="Mrp-like_CS"/>
</dbReference>
<evidence type="ECO:0000256" key="1">
    <source>
        <dbReference type="ARBA" id="ARBA00007352"/>
    </source>
</evidence>
<evidence type="ECO:0000259" key="10">
    <source>
        <dbReference type="Pfam" id="PF01883"/>
    </source>
</evidence>
<comment type="similarity">
    <text evidence="2">In the C-terminal section; belongs to the Mrp/NBP35 ATP-binding proteins family.</text>
</comment>
<dbReference type="AlphaFoldDB" id="A0A953T4C1"/>
<keyword evidence="5 9" id="KW-0067">ATP-binding</keyword>
<dbReference type="InterPro" id="IPR019591">
    <property type="entry name" value="Mrp/NBP35_ATP-bd"/>
</dbReference>
<sequence length="362" mass="37984">MSVTLVDVRAALEQLVDANTGQSISALVKDTQIQIAGIRVSVQVVLGYYPAEGYLQGIQLGVVAALKALGVPDPDVLVSVNVVPHAIQAGVQRVPGVRNIIAVASGKGGVGKSTTAVNLALALKAAGARVGLLDADIYGPSVPILLGVSQRPESSDGKSMTPVIGHGLQTNSIGFMLSEDSPAIWRGPMVTQALEQLLRATNWDDLDYLVIDMPPGTGDIALTLSQKVPVVGAVIVTTPQDLALLDARKGLKMFEKVNVPVLGIVENMAIHICSKCGHAEHIFGEGGAQRMSQDYNVPCLGSLPLSMAIRERADGGRPTVVSEPQSDAGRIYRQIADKLAAKIATLPKDLSEKFGVISVKRT</sequence>
<proteinExistence type="inferred from homology"/>
<keyword evidence="9" id="KW-0378">Hydrolase</keyword>
<reference evidence="11" key="1">
    <citation type="submission" date="2021-07" db="EMBL/GenBank/DDBJ databases">
        <title>New genus and species of the family Alcaligenaceae.</title>
        <authorList>
            <person name="Hahn M.W."/>
        </authorList>
    </citation>
    <scope>NUCLEOTIDE SEQUENCE</scope>
    <source>
        <strain evidence="11">LF4-65</strain>
    </source>
</reference>
<keyword evidence="6 9" id="KW-0408">Iron</keyword>
<comment type="caution">
    <text evidence="11">The sequence shown here is derived from an EMBL/GenBank/DDBJ whole genome shotgun (WGS) entry which is preliminary data.</text>
</comment>
<evidence type="ECO:0000256" key="8">
    <source>
        <dbReference type="ARBA" id="ARBA00024036"/>
    </source>
</evidence>
<dbReference type="SUPFAM" id="SSF52540">
    <property type="entry name" value="P-loop containing nucleoside triphosphate hydrolases"/>
    <property type="match status" value="1"/>
</dbReference>
<organism evidence="11 12">
    <name type="scientific">Zwartia hollandica</name>
    <dbReference type="NCBI Taxonomy" id="324606"/>
    <lineage>
        <taxon>Bacteria</taxon>
        <taxon>Pseudomonadati</taxon>
        <taxon>Pseudomonadota</taxon>
        <taxon>Betaproteobacteria</taxon>
        <taxon>Burkholderiales</taxon>
        <taxon>Alcaligenaceae</taxon>
        <taxon>Zwartia</taxon>
    </lineage>
</organism>
<dbReference type="FunFam" id="3.40.50.300:FF:000418">
    <property type="entry name" value="Iron-sulfur cluster carrier protein"/>
    <property type="match status" value="1"/>
</dbReference>
<dbReference type="InterPro" id="IPR027417">
    <property type="entry name" value="P-loop_NTPase"/>
</dbReference>
<evidence type="ECO:0000256" key="9">
    <source>
        <dbReference type="HAMAP-Rule" id="MF_02040"/>
    </source>
</evidence>
<dbReference type="NCBIfam" id="NF008669">
    <property type="entry name" value="PRK11670.1"/>
    <property type="match status" value="1"/>
</dbReference>
<gene>
    <name evidence="11" type="primary">apbC</name>
    <name evidence="11" type="ORF">KZZ10_03275</name>
</gene>
<evidence type="ECO:0000256" key="4">
    <source>
        <dbReference type="ARBA" id="ARBA00022741"/>
    </source>
</evidence>
<dbReference type="Pfam" id="PF10609">
    <property type="entry name" value="ParA"/>
    <property type="match status" value="1"/>
</dbReference>
<keyword evidence="7 9" id="KW-0411">Iron-sulfur</keyword>
<protein>
    <recommendedName>
        <fullName evidence="9">Iron-sulfur cluster carrier protein</fullName>
    </recommendedName>
</protein>
<dbReference type="RefSeq" id="WP_259660082.1">
    <property type="nucleotide sequence ID" value="NZ_JAHXRI010000006.1"/>
</dbReference>
<evidence type="ECO:0000256" key="7">
    <source>
        <dbReference type="ARBA" id="ARBA00023014"/>
    </source>
</evidence>
<feature type="domain" description="MIP18 family-like" evidence="10">
    <location>
        <begin position="7"/>
        <end position="69"/>
    </location>
</feature>
<evidence type="ECO:0000256" key="3">
    <source>
        <dbReference type="ARBA" id="ARBA00022723"/>
    </source>
</evidence>
<evidence type="ECO:0000256" key="2">
    <source>
        <dbReference type="ARBA" id="ARBA00008205"/>
    </source>
</evidence>
<dbReference type="GO" id="GO:0051539">
    <property type="term" value="F:4 iron, 4 sulfur cluster binding"/>
    <property type="evidence" value="ECO:0007669"/>
    <property type="project" value="TreeGrafter"/>
</dbReference>
<dbReference type="Pfam" id="PF01883">
    <property type="entry name" value="FeS_assembly_P"/>
    <property type="match status" value="1"/>
</dbReference>
<dbReference type="CDD" id="cd02037">
    <property type="entry name" value="Mrp_NBP35"/>
    <property type="match status" value="1"/>
</dbReference>
<dbReference type="PANTHER" id="PTHR42961">
    <property type="entry name" value="IRON-SULFUR PROTEIN NUBPL"/>
    <property type="match status" value="1"/>
</dbReference>
<dbReference type="GO" id="GO:0016887">
    <property type="term" value="F:ATP hydrolysis activity"/>
    <property type="evidence" value="ECO:0007669"/>
    <property type="project" value="UniProtKB-UniRule"/>
</dbReference>
<dbReference type="HAMAP" id="MF_02040">
    <property type="entry name" value="Mrp_NBP35"/>
    <property type="match status" value="1"/>
</dbReference>
<dbReference type="InterPro" id="IPR033756">
    <property type="entry name" value="YlxH/NBP35"/>
</dbReference>
<keyword evidence="12" id="KW-1185">Reference proteome</keyword>
<keyword evidence="4 9" id="KW-0547">Nucleotide-binding</keyword>
<comment type="function">
    <text evidence="9">Binds and transfers iron-sulfur (Fe-S) clusters to target apoproteins. Can hydrolyze ATP.</text>
</comment>
<dbReference type="Gene3D" id="3.40.50.300">
    <property type="entry name" value="P-loop containing nucleotide triphosphate hydrolases"/>
    <property type="match status" value="1"/>
</dbReference>
<dbReference type="InterPro" id="IPR044304">
    <property type="entry name" value="NUBPL-like"/>
</dbReference>
<dbReference type="InterPro" id="IPR002744">
    <property type="entry name" value="MIP18-like"/>
</dbReference>
<dbReference type="GO" id="GO:0140663">
    <property type="term" value="F:ATP-dependent FeS chaperone activity"/>
    <property type="evidence" value="ECO:0007669"/>
    <property type="project" value="InterPro"/>
</dbReference>
<accession>A0A953T4C1</accession>
<feature type="binding site" evidence="9">
    <location>
        <begin position="106"/>
        <end position="113"/>
    </location>
    <ligand>
        <name>ATP</name>
        <dbReference type="ChEBI" id="CHEBI:30616"/>
    </ligand>
</feature>
<evidence type="ECO:0000256" key="5">
    <source>
        <dbReference type="ARBA" id="ARBA00022840"/>
    </source>
</evidence>
<dbReference type="EMBL" id="JAHXRI010000006">
    <property type="protein sequence ID" value="MBZ1349657.1"/>
    <property type="molecule type" value="Genomic_DNA"/>
</dbReference>
<dbReference type="Proteomes" id="UP000739565">
    <property type="component" value="Unassembled WGS sequence"/>
</dbReference>
<dbReference type="GO" id="GO:0046872">
    <property type="term" value="F:metal ion binding"/>
    <property type="evidence" value="ECO:0007669"/>
    <property type="project" value="UniProtKB-KW"/>
</dbReference>
<comment type="similarity">
    <text evidence="8 9">Belongs to the Mrp/NBP35 ATP-binding proteins family.</text>
</comment>
<comment type="subunit">
    <text evidence="9">Homodimer.</text>
</comment>